<protein>
    <submittedName>
        <fullName evidence="1">Uncharacterized protein</fullName>
    </submittedName>
</protein>
<evidence type="ECO:0000313" key="2">
    <source>
        <dbReference type="Proteomes" id="UP001164278"/>
    </source>
</evidence>
<accession>A0A9X9E5I0</accession>
<name>A0A9X9E5I0_9CAUD</name>
<sequence>MATENKITKEHLESLIDSAIAETWIVWGKEMSVSYMLECGFTVTGRAACVDPKNFDPELGKKYCRENAIEQLWQLEGYRLQWDLYHDGVLPRYGGYTPIEAESKL</sequence>
<dbReference type="InterPro" id="IPR025915">
    <property type="entry name" value="Phage_gp49_66"/>
</dbReference>
<evidence type="ECO:0000313" key="1">
    <source>
        <dbReference type="EMBL" id="UOL49070.1"/>
    </source>
</evidence>
<dbReference type="EMBL" id="OM897575">
    <property type="protein sequence ID" value="UOL49070.1"/>
    <property type="molecule type" value="Genomic_DNA"/>
</dbReference>
<organism evidence="1 2">
    <name type="scientific">Leptolyngbya phage Lbo240-yong1</name>
    <dbReference type="NCBI Taxonomy" id="2928836"/>
    <lineage>
        <taxon>Viruses</taxon>
        <taxon>Duplodnaviria</taxon>
        <taxon>Heunggongvirae</taxon>
        <taxon>Uroviricota</taxon>
        <taxon>Caudoviricetes</taxon>
        <taxon>Saffermanviridae</taxon>
        <taxon>Wumpquatrovirus</taxon>
        <taxon>Wumpquatrovirus Lbo240yong1</taxon>
    </lineage>
</organism>
<keyword evidence="2" id="KW-1185">Reference proteome</keyword>
<reference evidence="1" key="1">
    <citation type="submission" date="2022-03" db="EMBL/GenBank/DDBJ databases">
        <authorList>
            <person name="Li D."/>
            <person name="Zhou Q."/>
            <person name="Cai R."/>
            <person name="Wang F."/>
            <person name="Qian M."/>
            <person name="Liu W."/>
            <person name="Pan L."/>
            <person name="Lin W."/>
            <person name="Tong Y."/>
            <person name="Cao L."/>
        </authorList>
    </citation>
    <scope>NUCLEOTIDE SEQUENCE</scope>
</reference>
<proteinExistence type="predicted"/>
<dbReference type="Proteomes" id="UP001164278">
    <property type="component" value="Segment"/>
</dbReference>
<dbReference type="Pfam" id="PF13876">
    <property type="entry name" value="Phage_gp49_66"/>
    <property type="match status" value="1"/>
</dbReference>